<dbReference type="InterPro" id="IPR036265">
    <property type="entry name" value="HIT-like_sf"/>
</dbReference>
<gene>
    <name evidence="3" type="ORF">NCTC13765_01410</name>
</gene>
<dbReference type="STRING" id="1123307.GCA_000380065_01506"/>
<dbReference type="Pfam" id="PF01230">
    <property type="entry name" value="HIT"/>
    <property type="match status" value="1"/>
</dbReference>
<dbReference type="RefSeq" id="WP_018372219.1">
    <property type="nucleotide sequence ID" value="NZ_UHFR01000005.1"/>
</dbReference>
<evidence type="ECO:0000313" key="3">
    <source>
        <dbReference type="EMBL" id="SUN76909.1"/>
    </source>
</evidence>
<dbReference type="Proteomes" id="UP000254634">
    <property type="component" value="Unassembled WGS sequence"/>
</dbReference>
<sequence length="154" mass="18102">MCLICERIEWIKENRNPYFVAELETGYVVLGDHQYFRGYTLFLAKEHVRDLHKLEPEFKLQFLAEMSLVEEAVAECFAAEKMNVDLLGNGDAHLHWHLFPRREGDMKGYGIKGRGPVWWVPFEEMTSEDSKLAPEEMQMLKEQLKQTLINKIKI</sequence>
<proteinExistence type="predicted"/>
<feature type="domain" description="HIT" evidence="2">
    <location>
        <begin position="6"/>
        <end position="108"/>
    </location>
</feature>
<evidence type="ECO:0000256" key="1">
    <source>
        <dbReference type="PROSITE-ProRule" id="PRU00464"/>
    </source>
</evidence>
<dbReference type="OrthoDB" id="9784774at2"/>
<evidence type="ECO:0000313" key="4">
    <source>
        <dbReference type="Proteomes" id="UP000254634"/>
    </source>
</evidence>
<dbReference type="SUPFAM" id="SSF54197">
    <property type="entry name" value="HIT-like"/>
    <property type="match status" value="1"/>
</dbReference>
<dbReference type="PROSITE" id="PS51084">
    <property type="entry name" value="HIT_2"/>
    <property type="match status" value="1"/>
</dbReference>
<feature type="short sequence motif" description="Histidine triad motif" evidence="1">
    <location>
        <begin position="93"/>
        <end position="97"/>
    </location>
</feature>
<dbReference type="Gene3D" id="3.30.428.10">
    <property type="entry name" value="HIT-like"/>
    <property type="match status" value="1"/>
</dbReference>
<keyword evidence="4" id="KW-1185">Reference proteome</keyword>
<organism evidence="3 4">
    <name type="scientific">Streptococcus massiliensis</name>
    <dbReference type="NCBI Taxonomy" id="313439"/>
    <lineage>
        <taxon>Bacteria</taxon>
        <taxon>Bacillati</taxon>
        <taxon>Bacillota</taxon>
        <taxon>Bacilli</taxon>
        <taxon>Lactobacillales</taxon>
        <taxon>Streptococcaceae</taxon>
        <taxon>Streptococcus</taxon>
    </lineage>
</organism>
<dbReference type="InterPro" id="IPR011146">
    <property type="entry name" value="HIT-like"/>
</dbReference>
<dbReference type="EMBL" id="UHFR01000005">
    <property type="protein sequence ID" value="SUN76909.1"/>
    <property type="molecule type" value="Genomic_DNA"/>
</dbReference>
<name>A0A380L031_9STRE</name>
<reference evidence="3" key="1">
    <citation type="submission" date="2018-06" db="EMBL/GenBank/DDBJ databases">
        <authorList>
            <consortium name="Pathogen Informatics"/>
            <person name="Doyle S."/>
        </authorList>
    </citation>
    <scope>NUCLEOTIDE SEQUENCE [LARGE SCALE GENOMIC DNA]</scope>
    <source>
        <strain evidence="3">NCTC13765</strain>
    </source>
</reference>
<accession>A0A380L031</accession>
<protein>
    <submittedName>
        <fullName evidence="3">HIT family protein</fullName>
    </submittedName>
</protein>
<dbReference type="AlphaFoldDB" id="A0A380L031"/>
<dbReference type="GO" id="GO:0003824">
    <property type="term" value="F:catalytic activity"/>
    <property type="evidence" value="ECO:0007669"/>
    <property type="project" value="InterPro"/>
</dbReference>
<evidence type="ECO:0000259" key="2">
    <source>
        <dbReference type="PROSITE" id="PS51084"/>
    </source>
</evidence>